<evidence type="ECO:0000313" key="3">
    <source>
        <dbReference type="EMBL" id="QDV55713.1"/>
    </source>
</evidence>
<dbReference type="RefSeq" id="WP_197453106.1">
    <property type="nucleotide sequence ID" value="NZ_CP036318.1"/>
</dbReference>
<feature type="domain" description="Transglutaminase-like" evidence="2">
    <location>
        <begin position="473"/>
        <end position="560"/>
    </location>
</feature>
<sequence length="767" mass="87062">MKTEALLKIHFVALTILGGCLLGGVSGTESLATIALAAGLFSLVFVDWLQIVYLPPSIAYILMGIASIYCVGGFWSGVDERQIAAVARLLVLVQAVLHLQKKSRRVFEQLSVFALLELIVAAVLNDALYFGMLLIPFSIVGLSTMVQLQSYVCQTMTSTASRSGQIEPEPFSFDVRNVKLSRVGLFVLGPAVLFFAATFFYALPRSSGNGLQSTAFGQGTTGYSESVRFEQMGRLLQNPQKVMRLELRNKESGRAYTLREPAYLRGQVLDGYHWDPVNDLGEWETVRRRDFVGNHRLPREYVEEEAERREKFDRVEATLRIEPSNTMAIFSIPPYFETEPFDSIRHWPRHWLLKRSGNEARHQRMEYSFLTHAFSRGQQTQWLRYVDLTSERHYSSTIGAWERQMLLQIDRTRLPNLIDAADRVADDLRANSKGITEIAAGLETYLGQNPEFTYSLDLSDQRPRNVDPMDYFISTKKSGHCQYYAGALTLMLRSQGIPARLVVGYKTDEFNSFGEYYIVRQLHAHAWVEAYIDRDQLPAGVDLYGQAPGGGVWMRLDPTPALGEEQGSGRMSHMMDFAQILWDDYVLDMSNQRQQGTLQDLGQGVGEISAYSAYFEQIDQWVQRLKAGELGEGAVAIHEIFSWRVTVVSVFVCLGAVLVWRNSYRASNLFSLRRTNNETAGLSGVAFFDQMCFLLSRMGLYRKRFQTPREFARVAQTELSCDDQQAADLHRIVTRLYEQRFGSSQELDAAQQQELDQALRRIESMLR</sequence>
<accession>A0A518IRN2</accession>
<gene>
    <name evidence="3" type="primary">tgpA_1</name>
    <name evidence="3" type="ORF">Mal33_16920</name>
</gene>
<dbReference type="EMBL" id="CP036318">
    <property type="protein sequence ID" value="QDV55713.1"/>
    <property type="molecule type" value="Genomic_DNA"/>
</dbReference>
<feature type="transmembrane region" description="Helical" evidence="1">
    <location>
        <begin position="112"/>
        <end position="135"/>
    </location>
</feature>
<organism evidence="3 4">
    <name type="scientific">Rosistilla oblonga</name>
    <dbReference type="NCBI Taxonomy" id="2527990"/>
    <lineage>
        <taxon>Bacteria</taxon>
        <taxon>Pseudomonadati</taxon>
        <taxon>Planctomycetota</taxon>
        <taxon>Planctomycetia</taxon>
        <taxon>Pirellulales</taxon>
        <taxon>Pirellulaceae</taxon>
        <taxon>Rosistilla</taxon>
    </lineage>
</organism>
<dbReference type="SMART" id="SM00460">
    <property type="entry name" value="TGc"/>
    <property type="match status" value="1"/>
</dbReference>
<dbReference type="InterPro" id="IPR002931">
    <property type="entry name" value="Transglutaminase-like"/>
</dbReference>
<proteinExistence type="predicted"/>
<keyword evidence="1" id="KW-0472">Membrane</keyword>
<dbReference type="GO" id="GO:0003810">
    <property type="term" value="F:protein-glutamine gamma-glutamyltransferase activity"/>
    <property type="evidence" value="ECO:0007669"/>
    <property type="project" value="UniProtKB-EC"/>
</dbReference>
<dbReference type="PROSITE" id="PS51257">
    <property type="entry name" value="PROKAR_LIPOPROTEIN"/>
    <property type="match status" value="1"/>
</dbReference>
<feature type="transmembrane region" description="Helical" evidence="1">
    <location>
        <begin position="183"/>
        <end position="203"/>
    </location>
</feature>
<keyword evidence="3" id="KW-0012">Acyltransferase</keyword>
<dbReference type="PANTHER" id="PTHR42736:SF1">
    <property type="entry name" value="PROTEIN-GLUTAMINE GAMMA-GLUTAMYLTRANSFERASE"/>
    <property type="match status" value="1"/>
</dbReference>
<dbReference type="AlphaFoldDB" id="A0A518IRN2"/>
<dbReference type="InterPro" id="IPR021878">
    <property type="entry name" value="TgpA_N"/>
</dbReference>
<dbReference type="InterPro" id="IPR038765">
    <property type="entry name" value="Papain-like_cys_pep_sf"/>
</dbReference>
<evidence type="ECO:0000256" key="1">
    <source>
        <dbReference type="SAM" id="Phobius"/>
    </source>
</evidence>
<evidence type="ECO:0000313" key="4">
    <source>
        <dbReference type="Proteomes" id="UP000316770"/>
    </source>
</evidence>
<dbReference type="PANTHER" id="PTHR42736">
    <property type="entry name" value="PROTEIN-GLUTAMINE GAMMA-GLUTAMYLTRANSFERASE"/>
    <property type="match status" value="1"/>
</dbReference>
<dbReference type="Pfam" id="PF13559">
    <property type="entry name" value="DUF4129"/>
    <property type="match status" value="1"/>
</dbReference>
<keyword evidence="1" id="KW-0812">Transmembrane</keyword>
<feature type="transmembrane region" description="Helical" evidence="1">
    <location>
        <begin position="58"/>
        <end position="77"/>
    </location>
</feature>
<protein>
    <submittedName>
        <fullName evidence="3">Protein-glutamine gamma-glutamyltransferase</fullName>
        <ecNumber evidence="3">2.3.2.13</ecNumber>
    </submittedName>
</protein>
<dbReference type="Gene3D" id="3.10.620.30">
    <property type="match status" value="1"/>
</dbReference>
<keyword evidence="4" id="KW-1185">Reference proteome</keyword>
<dbReference type="InterPro" id="IPR025403">
    <property type="entry name" value="TgpA-like_C"/>
</dbReference>
<keyword evidence="1" id="KW-1133">Transmembrane helix</keyword>
<dbReference type="SUPFAM" id="SSF54001">
    <property type="entry name" value="Cysteine proteinases"/>
    <property type="match status" value="1"/>
</dbReference>
<name>A0A518IRN2_9BACT</name>
<dbReference type="Pfam" id="PF01841">
    <property type="entry name" value="Transglut_core"/>
    <property type="match status" value="1"/>
</dbReference>
<dbReference type="Pfam" id="PF11992">
    <property type="entry name" value="TgpA_N"/>
    <property type="match status" value="1"/>
</dbReference>
<evidence type="ECO:0000259" key="2">
    <source>
        <dbReference type="SMART" id="SM00460"/>
    </source>
</evidence>
<feature type="transmembrane region" description="Helical" evidence="1">
    <location>
        <begin position="7"/>
        <end position="25"/>
    </location>
</feature>
<dbReference type="EC" id="2.3.2.13" evidence="3"/>
<reference evidence="3 4" key="1">
    <citation type="submission" date="2019-02" db="EMBL/GenBank/DDBJ databases">
        <title>Deep-cultivation of Planctomycetes and their phenomic and genomic characterization uncovers novel biology.</title>
        <authorList>
            <person name="Wiegand S."/>
            <person name="Jogler M."/>
            <person name="Boedeker C."/>
            <person name="Pinto D."/>
            <person name="Vollmers J."/>
            <person name="Rivas-Marin E."/>
            <person name="Kohn T."/>
            <person name="Peeters S.H."/>
            <person name="Heuer A."/>
            <person name="Rast P."/>
            <person name="Oberbeckmann S."/>
            <person name="Bunk B."/>
            <person name="Jeske O."/>
            <person name="Meyerdierks A."/>
            <person name="Storesund J.E."/>
            <person name="Kallscheuer N."/>
            <person name="Luecker S."/>
            <person name="Lage O.M."/>
            <person name="Pohl T."/>
            <person name="Merkel B.J."/>
            <person name="Hornburger P."/>
            <person name="Mueller R.-W."/>
            <person name="Bruemmer F."/>
            <person name="Labrenz M."/>
            <person name="Spormann A.M."/>
            <person name="Op den Camp H."/>
            <person name="Overmann J."/>
            <person name="Amann R."/>
            <person name="Jetten M.S.M."/>
            <person name="Mascher T."/>
            <person name="Medema M.H."/>
            <person name="Devos D.P."/>
            <person name="Kaster A.-K."/>
            <person name="Ovreas L."/>
            <person name="Rohde M."/>
            <person name="Galperin M.Y."/>
            <person name="Jogler C."/>
        </authorList>
    </citation>
    <scope>NUCLEOTIDE SEQUENCE [LARGE SCALE GENOMIC DNA]</scope>
    <source>
        <strain evidence="3 4">Mal33</strain>
    </source>
</reference>
<keyword evidence="3" id="KW-0808">Transferase</keyword>
<dbReference type="Proteomes" id="UP000316770">
    <property type="component" value="Chromosome"/>
</dbReference>
<dbReference type="InterPro" id="IPR052901">
    <property type="entry name" value="Bact_TGase-like"/>
</dbReference>